<feature type="repeat" description="WD" evidence="4">
    <location>
        <begin position="52"/>
        <end position="99"/>
    </location>
</feature>
<dbReference type="PRINTS" id="PR00320">
    <property type="entry name" value="GPROTEINBRPT"/>
</dbReference>
<evidence type="ECO:0000256" key="2">
    <source>
        <dbReference type="ARBA" id="ARBA00022737"/>
    </source>
</evidence>
<dbReference type="FunCoup" id="A0A3N4L8Q0">
    <property type="interactions" value="64"/>
</dbReference>
<evidence type="ECO:0000256" key="3">
    <source>
        <dbReference type="HAMAP-Rule" id="MF_03037"/>
    </source>
</evidence>
<dbReference type="InterPro" id="IPR015943">
    <property type="entry name" value="WD40/YVTN_repeat-like_dom_sf"/>
</dbReference>
<dbReference type="GO" id="GO:0016226">
    <property type="term" value="P:iron-sulfur cluster assembly"/>
    <property type="evidence" value="ECO:0007669"/>
    <property type="project" value="UniProtKB-UniRule"/>
</dbReference>
<dbReference type="InParanoid" id="A0A3N4L8Q0"/>
<dbReference type="PANTHER" id="PTHR19920">
    <property type="entry name" value="WD40 PROTEIN CIAO1"/>
    <property type="match status" value="1"/>
</dbReference>
<dbReference type="PROSITE" id="PS50082">
    <property type="entry name" value="WD_REPEATS_2"/>
    <property type="match status" value="5"/>
</dbReference>
<dbReference type="AlphaFoldDB" id="A0A3N4L8Q0"/>
<feature type="repeat" description="WD" evidence="4">
    <location>
        <begin position="337"/>
        <end position="359"/>
    </location>
</feature>
<feature type="repeat" description="WD" evidence="4">
    <location>
        <begin position="107"/>
        <end position="139"/>
    </location>
</feature>
<comment type="function">
    <text evidence="3">Essential component of the cytosolic iron-sulfur (Fe/S) protein assembly machinery. Required for the maturation of extramitochondrial Fe/S proteins.</text>
</comment>
<dbReference type="SUPFAM" id="SSF50978">
    <property type="entry name" value="WD40 repeat-like"/>
    <property type="match status" value="1"/>
</dbReference>
<keyword evidence="1 4" id="KW-0853">WD repeat</keyword>
<comment type="similarity">
    <text evidence="3">Belongs to the WD repeat CIA1 family.</text>
</comment>
<dbReference type="Gene3D" id="2.130.10.10">
    <property type="entry name" value="YVTN repeat-like/Quinoprotein amine dehydrogenase"/>
    <property type="match status" value="1"/>
</dbReference>
<feature type="repeat" description="WD" evidence="4">
    <location>
        <begin position="152"/>
        <end position="183"/>
    </location>
</feature>
<evidence type="ECO:0000256" key="1">
    <source>
        <dbReference type="ARBA" id="ARBA00022574"/>
    </source>
</evidence>
<sequence length="359" mass="39972">MRLNLHTSLPPHSDRAWSIAVHPTHPLLASASSDRTSRVSSLLTYTPLSTLDGGHKRSIRTLAWQPNPSPSAQSSTLATGSFDATAGIWHRASSTSESTDWDFVVVLDGHENEIKSVAWSAGGNYLATCSRDKTVWVWEELGEDNFETVAVLQEHTQDVKCVAWHPSELLLASGSYDDTIRLWREDVDDWVCCCVLEGHGSTVWCVQFEKKQREGGGEDARLVSCSDDGTVRVWRRTGRTGEQVRAVPSILRGRQIEETWVLESALPKVHTRAVYSVSWSGVSGRIVSCGGDGRIVVYEEEEVKTEWRVVADFEGAHGVYEVNCVAWSKRWDKDRRSDDEEIIVSCGDDGAVNVWELVE</sequence>
<dbReference type="GO" id="GO:0097361">
    <property type="term" value="C:cytosolic [4Fe-4S] assembly targeting complex"/>
    <property type="evidence" value="ECO:0007669"/>
    <property type="project" value="InterPro"/>
</dbReference>
<organism evidence="5 6">
    <name type="scientific">Morchella conica CCBAS932</name>
    <dbReference type="NCBI Taxonomy" id="1392247"/>
    <lineage>
        <taxon>Eukaryota</taxon>
        <taxon>Fungi</taxon>
        <taxon>Dikarya</taxon>
        <taxon>Ascomycota</taxon>
        <taxon>Pezizomycotina</taxon>
        <taxon>Pezizomycetes</taxon>
        <taxon>Pezizales</taxon>
        <taxon>Morchellaceae</taxon>
        <taxon>Morchella</taxon>
    </lineage>
</organism>
<dbReference type="HAMAP" id="MF_03037">
    <property type="entry name" value="ciao1"/>
    <property type="match status" value="1"/>
</dbReference>
<dbReference type="InterPro" id="IPR028608">
    <property type="entry name" value="CIAO1/Cia1"/>
</dbReference>
<proteinExistence type="inferred from homology"/>
<dbReference type="SMART" id="SM00320">
    <property type="entry name" value="WD40"/>
    <property type="match status" value="7"/>
</dbReference>
<keyword evidence="6" id="KW-1185">Reference proteome</keyword>
<dbReference type="Pfam" id="PF00400">
    <property type="entry name" value="WD40"/>
    <property type="match status" value="7"/>
</dbReference>
<dbReference type="PROSITE" id="PS00678">
    <property type="entry name" value="WD_REPEATS_1"/>
    <property type="match status" value="1"/>
</dbReference>
<dbReference type="OrthoDB" id="284782at2759"/>
<dbReference type="Proteomes" id="UP000277580">
    <property type="component" value="Unassembled WGS sequence"/>
</dbReference>
<protein>
    <recommendedName>
        <fullName evidence="3">Probable cytosolic iron-sulfur protein assembly protein 1</fullName>
    </recommendedName>
</protein>
<keyword evidence="2" id="KW-0677">Repeat</keyword>
<dbReference type="CDD" id="cd00200">
    <property type="entry name" value="WD40"/>
    <property type="match status" value="1"/>
</dbReference>
<evidence type="ECO:0000313" key="6">
    <source>
        <dbReference type="Proteomes" id="UP000277580"/>
    </source>
</evidence>
<dbReference type="EMBL" id="ML119107">
    <property type="protein sequence ID" value="RPB17011.1"/>
    <property type="molecule type" value="Genomic_DNA"/>
</dbReference>
<feature type="repeat" description="WD" evidence="4">
    <location>
        <begin position="196"/>
        <end position="234"/>
    </location>
</feature>
<name>A0A3N4L8Q0_9PEZI</name>
<dbReference type="InterPro" id="IPR019775">
    <property type="entry name" value="WD40_repeat_CS"/>
</dbReference>
<dbReference type="PANTHER" id="PTHR19920:SF0">
    <property type="entry name" value="CYTOSOLIC IRON-SULFUR PROTEIN ASSEMBLY PROTEIN CIAO1-RELATED"/>
    <property type="match status" value="1"/>
</dbReference>
<dbReference type="InterPro" id="IPR036322">
    <property type="entry name" value="WD40_repeat_dom_sf"/>
</dbReference>
<accession>A0A3N4L8Q0</accession>
<dbReference type="InterPro" id="IPR001680">
    <property type="entry name" value="WD40_rpt"/>
</dbReference>
<gene>
    <name evidence="3" type="primary">CIA1</name>
    <name evidence="5" type="ORF">P167DRAFT_516352</name>
</gene>
<dbReference type="PROSITE" id="PS50294">
    <property type="entry name" value="WD_REPEATS_REGION"/>
    <property type="match status" value="2"/>
</dbReference>
<evidence type="ECO:0000313" key="5">
    <source>
        <dbReference type="EMBL" id="RPB17011.1"/>
    </source>
</evidence>
<dbReference type="STRING" id="1392247.A0A3N4L8Q0"/>
<evidence type="ECO:0000256" key="4">
    <source>
        <dbReference type="PROSITE-ProRule" id="PRU00221"/>
    </source>
</evidence>
<dbReference type="InterPro" id="IPR020472">
    <property type="entry name" value="WD40_PAC1"/>
</dbReference>
<reference evidence="5 6" key="1">
    <citation type="journal article" date="2018" name="Nat. Ecol. Evol.">
        <title>Pezizomycetes genomes reveal the molecular basis of ectomycorrhizal truffle lifestyle.</title>
        <authorList>
            <person name="Murat C."/>
            <person name="Payen T."/>
            <person name="Noel B."/>
            <person name="Kuo A."/>
            <person name="Morin E."/>
            <person name="Chen J."/>
            <person name="Kohler A."/>
            <person name="Krizsan K."/>
            <person name="Balestrini R."/>
            <person name="Da Silva C."/>
            <person name="Montanini B."/>
            <person name="Hainaut M."/>
            <person name="Levati E."/>
            <person name="Barry K.W."/>
            <person name="Belfiori B."/>
            <person name="Cichocki N."/>
            <person name="Clum A."/>
            <person name="Dockter R.B."/>
            <person name="Fauchery L."/>
            <person name="Guy J."/>
            <person name="Iotti M."/>
            <person name="Le Tacon F."/>
            <person name="Lindquist E.A."/>
            <person name="Lipzen A."/>
            <person name="Malagnac F."/>
            <person name="Mello A."/>
            <person name="Molinier V."/>
            <person name="Miyauchi S."/>
            <person name="Poulain J."/>
            <person name="Riccioni C."/>
            <person name="Rubini A."/>
            <person name="Sitrit Y."/>
            <person name="Splivallo R."/>
            <person name="Traeger S."/>
            <person name="Wang M."/>
            <person name="Zifcakova L."/>
            <person name="Wipf D."/>
            <person name="Zambonelli A."/>
            <person name="Paolocci F."/>
            <person name="Nowrousian M."/>
            <person name="Ottonello S."/>
            <person name="Baldrian P."/>
            <person name="Spatafora J.W."/>
            <person name="Henrissat B."/>
            <person name="Nagy L.G."/>
            <person name="Aury J.M."/>
            <person name="Wincker P."/>
            <person name="Grigoriev I.V."/>
            <person name="Bonfante P."/>
            <person name="Martin F.M."/>
        </authorList>
    </citation>
    <scope>NUCLEOTIDE SEQUENCE [LARGE SCALE GENOMIC DNA]</scope>
    <source>
        <strain evidence="5 6">CCBAS932</strain>
    </source>
</reference>